<dbReference type="PANTHER" id="PTHR43580">
    <property type="entry name" value="OXIDOREDUCTASE GLYR1-RELATED"/>
    <property type="match status" value="1"/>
</dbReference>
<reference evidence="5 6" key="1">
    <citation type="submission" date="2019-09" db="EMBL/GenBank/DDBJ databases">
        <title>Goodfellowia gen. nov., a new genus of the Pseudonocardineae related to Actinoalloteichus, containing Goodfellowia coeruleoviolacea gen. nov., comb. nov. gen. nov., comb. nov.</title>
        <authorList>
            <person name="Labeda D."/>
        </authorList>
    </citation>
    <scope>NUCLEOTIDE SEQUENCE [LARGE SCALE GENOMIC DNA]</scope>
    <source>
        <strain evidence="5 6">AN110305</strain>
    </source>
</reference>
<evidence type="ECO:0000259" key="4">
    <source>
        <dbReference type="Pfam" id="PF21761"/>
    </source>
</evidence>
<dbReference type="GO" id="GO:0016491">
    <property type="term" value="F:oxidoreductase activity"/>
    <property type="evidence" value="ECO:0007669"/>
    <property type="project" value="UniProtKB-KW"/>
</dbReference>
<sequence length="294" mass="30481">MAVNDNAAAVTVIGLGPMGQAMVRALLAAGHRTTVWNRTASRADELVAEGAVRAATVADAVAASELVVLSLTDYRAMYDILGAAGDALVDRVVVNLSSDTPNETRAAATWLAQRGADLVAGGVMVPAPLVGTDAAYVFYSGPRAAFEANRETLAVIGRPEYRGEDHALAQLYYQAQLDIFLTSLSAYLHAVALVGSAGVSAEEFAPYAVDNLNSLSMYVAQAAKNIDSGQHPGDLANAAMMGATADHILGASRAAGIDLELPGTVKAHYDRAIAAGHGADSWTSLFEVIRKPSA</sequence>
<dbReference type="PIRSF" id="PIRSF000103">
    <property type="entry name" value="HIBADH"/>
    <property type="match status" value="1"/>
</dbReference>
<dbReference type="AlphaFoldDB" id="A0A5B2WX03"/>
<evidence type="ECO:0000256" key="2">
    <source>
        <dbReference type="ARBA" id="ARBA00023002"/>
    </source>
</evidence>
<evidence type="ECO:0000256" key="1">
    <source>
        <dbReference type="ARBA" id="ARBA00009080"/>
    </source>
</evidence>
<dbReference type="InterPro" id="IPR048666">
    <property type="entry name" value="RedAm-like_C"/>
</dbReference>
<dbReference type="InterPro" id="IPR051265">
    <property type="entry name" value="HIBADH-related_NP60_sf"/>
</dbReference>
<dbReference type="Gene3D" id="3.40.50.720">
    <property type="entry name" value="NAD(P)-binding Rossmann-like Domain"/>
    <property type="match status" value="1"/>
</dbReference>
<dbReference type="Gene3D" id="1.10.1040.10">
    <property type="entry name" value="N-(1-d-carboxylethyl)-l-norvaline Dehydrogenase, domain 2"/>
    <property type="match status" value="1"/>
</dbReference>
<evidence type="ECO:0000313" key="5">
    <source>
        <dbReference type="EMBL" id="KAA2254477.1"/>
    </source>
</evidence>
<dbReference type="Proteomes" id="UP000323454">
    <property type="component" value="Unassembled WGS sequence"/>
</dbReference>
<comment type="similarity">
    <text evidence="1">Belongs to the HIBADH-related family.</text>
</comment>
<name>A0A5B2WX03_9PSEU</name>
<dbReference type="InterPro" id="IPR015815">
    <property type="entry name" value="HIBADH-related"/>
</dbReference>
<dbReference type="PANTHER" id="PTHR43580:SF2">
    <property type="entry name" value="CYTOKINE-LIKE NUCLEAR FACTOR N-PAC"/>
    <property type="match status" value="1"/>
</dbReference>
<dbReference type="EMBL" id="VUOB01000061">
    <property type="protein sequence ID" value="KAA2254477.1"/>
    <property type="molecule type" value="Genomic_DNA"/>
</dbReference>
<feature type="domain" description="6-phosphogluconate dehydrogenase NADP-binding" evidence="3">
    <location>
        <begin position="10"/>
        <end position="158"/>
    </location>
</feature>
<dbReference type="OrthoDB" id="9135493at2"/>
<dbReference type="GO" id="GO:0050661">
    <property type="term" value="F:NADP binding"/>
    <property type="evidence" value="ECO:0007669"/>
    <property type="project" value="InterPro"/>
</dbReference>
<protein>
    <submittedName>
        <fullName evidence="5">NAD(P)-dependent oxidoreductase</fullName>
    </submittedName>
</protein>
<accession>A0A5B2WX03</accession>
<dbReference type="InterPro" id="IPR013328">
    <property type="entry name" value="6PGD_dom2"/>
</dbReference>
<dbReference type="InterPro" id="IPR036291">
    <property type="entry name" value="NAD(P)-bd_dom_sf"/>
</dbReference>
<evidence type="ECO:0000313" key="6">
    <source>
        <dbReference type="Proteomes" id="UP000323454"/>
    </source>
</evidence>
<evidence type="ECO:0000259" key="3">
    <source>
        <dbReference type="Pfam" id="PF03446"/>
    </source>
</evidence>
<dbReference type="Pfam" id="PF03446">
    <property type="entry name" value="NAD_binding_2"/>
    <property type="match status" value="1"/>
</dbReference>
<dbReference type="RefSeq" id="WP_149853273.1">
    <property type="nucleotide sequence ID" value="NZ_VUOB01000061.1"/>
</dbReference>
<dbReference type="InterPro" id="IPR006115">
    <property type="entry name" value="6PGDH_NADP-bd"/>
</dbReference>
<comment type="caution">
    <text evidence="5">The sequence shown here is derived from an EMBL/GenBank/DDBJ whole genome shotgun (WGS) entry which is preliminary data.</text>
</comment>
<feature type="domain" description="NADPH-dependent reductive aminase-like C-terminal" evidence="4">
    <location>
        <begin position="165"/>
        <end position="291"/>
    </location>
</feature>
<proteinExistence type="inferred from homology"/>
<reference evidence="5 6" key="2">
    <citation type="submission" date="2019-09" db="EMBL/GenBank/DDBJ databases">
        <authorList>
            <person name="Jin C."/>
        </authorList>
    </citation>
    <scope>NUCLEOTIDE SEQUENCE [LARGE SCALE GENOMIC DNA]</scope>
    <source>
        <strain evidence="5 6">AN110305</strain>
    </source>
</reference>
<keyword evidence="6" id="KW-1185">Reference proteome</keyword>
<dbReference type="SUPFAM" id="SSF51735">
    <property type="entry name" value="NAD(P)-binding Rossmann-fold domains"/>
    <property type="match status" value="1"/>
</dbReference>
<keyword evidence="2" id="KW-0560">Oxidoreductase</keyword>
<organism evidence="5 6">
    <name type="scientific">Solihabitans fulvus</name>
    <dbReference type="NCBI Taxonomy" id="1892852"/>
    <lineage>
        <taxon>Bacteria</taxon>
        <taxon>Bacillati</taxon>
        <taxon>Actinomycetota</taxon>
        <taxon>Actinomycetes</taxon>
        <taxon>Pseudonocardiales</taxon>
        <taxon>Pseudonocardiaceae</taxon>
        <taxon>Solihabitans</taxon>
    </lineage>
</organism>
<gene>
    <name evidence="5" type="ORF">F0L68_30310</name>
</gene>
<dbReference type="Pfam" id="PF21761">
    <property type="entry name" value="RedAm-like_C"/>
    <property type="match status" value="1"/>
</dbReference>